<evidence type="ECO:0000313" key="2">
    <source>
        <dbReference type="Proteomes" id="UP000202958"/>
    </source>
</evidence>
<accession>A0A0F6SJ47</accession>
<sequence length="85" mass="10010">MSFYKQTVRKNAKNTFYAFGREDKLDGMPTAQGGYKIYKLCENYDGTVRGGIRKTWRVQRENLSYVDAIKLMNKRLGREEFKPTM</sequence>
<proteinExistence type="predicted"/>
<dbReference type="RefSeq" id="YP_009212550.1">
    <property type="nucleotide sequence ID" value="NC_028945.1"/>
</dbReference>
<dbReference type="Proteomes" id="UP000202958">
    <property type="component" value="Segment"/>
</dbReference>
<evidence type="ECO:0000313" key="1">
    <source>
        <dbReference type="EMBL" id="AKF13573.1"/>
    </source>
</evidence>
<dbReference type="EMBL" id="KR052482">
    <property type="protein sequence ID" value="AKF13573.1"/>
    <property type="molecule type" value="Genomic_DNA"/>
</dbReference>
<gene>
    <name evidence="1" type="ORF">PHIN3_310</name>
</gene>
<protein>
    <submittedName>
        <fullName evidence="1">Uncharacterized protein</fullName>
    </submittedName>
</protein>
<organism evidence="1 2">
    <name type="scientific">Sinorhizobium phage phiN3</name>
    <dbReference type="NCBI Taxonomy" id="1647405"/>
    <lineage>
        <taxon>Viruses</taxon>
        <taxon>Duplodnaviria</taxon>
        <taxon>Heunggongvirae</taxon>
        <taxon>Uroviricota</taxon>
        <taxon>Caudoviricetes</taxon>
        <taxon>Emdodecavirus</taxon>
        <taxon>Emdodecavirus N3</taxon>
    </lineage>
</organism>
<dbReference type="GeneID" id="26639045"/>
<reference evidence="1 2" key="1">
    <citation type="submission" date="2015-04" db="EMBL/GenBank/DDBJ databases">
        <authorList>
            <person name="Hodson T.S."/>
            <person name="Hyde J.R."/>
            <person name="Schouten J.T."/>
            <person name="Crockett J.T."/>
            <person name="Smith T.A."/>
            <person name="Merrill B.D."/>
            <person name="Crook M.B."/>
            <person name="Griffitts J.S."/>
            <person name="Burnett S.H."/>
            <person name="Grose J.H."/>
            <person name="Breakwell D.P."/>
        </authorList>
    </citation>
    <scope>NUCLEOTIDE SEQUENCE [LARGE SCALE GENOMIC DNA]</scope>
</reference>
<keyword evidence="2" id="KW-1185">Reference proteome</keyword>
<name>A0A0F6SJ47_9CAUD</name>
<dbReference type="KEGG" id="vg:26639045"/>